<evidence type="ECO:0000313" key="2">
    <source>
        <dbReference type="Proteomes" id="UP000317990"/>
    </source>
</evidence>
<comment type="caution">
    <text evidence="1">The sequence shown here is derived from an EMBL/GenBank/DDBJ whole genome shotgun (WGS) entry which is preliminary data.</text>
</comment>
<proteinExistence type="predicted"/>
<reference evidence="1 2" key="1">
    <citation type="journal article" date="2019" name="mSystems">
        <title>Life at home and on the roam: Genomic adaptions reflect the dual lifestyle of an intracellular, facultative symbiont.</title>
        <authorList>
            <person name="Burgsdorf I."/>
        </authorList>
    </citation>
    <scope>NUCLEOTIDE SEQUENCE [LARGE SCALE GENOMIC DNA]</scope>
    <source>
        <strain evidence="1">277cV</strain>
    </source>
</reference>
<dbReference type="AlphaFoldDB" id="A0A524RKV1"/>
<gene>
    <name evidence="1" type="ORF">ERJ67_10675</name>
</gene>
<name>A0A524RKV1_9CHRO</name>
<evidence type="ECO:0000313" key="1">
    <source>
        <dbReference type="EMBL" id="TGG90505.1"/>
    </source>
</evidence>
<protein>
    <submittedName>
        <fullName evidence="1">DUF3288 family protein</fullName>
    </submittedName>
</protein>
<accession>A0A524RKV1</accession>
<sequence length="104" mass="11526">MAEQQHPLYASDRRVVDRLLQVRVPQDGDLVDAARLIHRYMGFPGASDLQENLDRAVNLWSLDREALQVRCRAIWAAGFRPGMDNADEAVGSGFDTGGKAETSI</sequence>
<dbReference type="EMBL" id="SRMO01000087">
    <property type="protein sequence ID" value="TGG90505.1"/>
    <property type="molecule type" value="Genomic_DNA"/>
</dbReference>
<organism evidence="1 2">
    <name type="scientific">Aphanocapsa feldmannii 277cV</name>
    <dbReference type="NCBI Taxonomy" id="2507553"/>
    <lineage>
        <taxon>Bacteria</taxon>
        <taxon>Bacillati</taxon>
        <taxon>Cyanobacteriota</taxon>
        <taxon>Cyanophyceae</taxon>
        <taxon>Oscillatoriophycideae</taxon>
        <taxon>Chroococcales</taxon>
        <taxon>Microcystaceae</taxon>
        <taxon>Aphanocapsa</taxon>
    </lineage>
</organism>
<dbReference type="Pfam" id="PF11691">
    <property type="entry name" value="DUF3288"/>
    <property type="match status" value="1"/>
</dbReference>
<dbReference type="Proteomes" id="UP000317990">
    <property type="component" value="Unassembled WGS sequence"/>
</dbReference>
<dbReference type="InterPro" id="IPR021705">
    <property type="entry name" value="DUF3288"/>
</dbReference>